<evidence type="ECO:0000313" key="4">
    <source>
        <dbReference type="EMBL" id="GAX77598.1"/>
    </source>
</evidence>
<dbReference type="GO" id="GO:0003676">
    <property type="term" value="F:nucleic acid binding"/>
    <property type="evidence" value="ECO:0007669"/>
    <property type="project" value="InterPro"/>
</dbReference>
<dbReference type="PANTHER" id="PTHR12801:SF159">
    <property type="entry name" value="C3H1-TYPE DOMAIN-CONTAINING PROTEIN"/>
    <property type="match status" value="1"/>
</dbReference>
<proteinExistence type="predicted"/>
<dbReference type="PANTHER" id="PTHR12801">
    <property type="entry name" value="RNA EXONUCLEASE REXO1 / RECO3 FAMILY MEMBER-RELATED"/>
    <property type="match status" value="1"/>
</dbReference>
<protein>
    <recommendedName>
        <fullName evidence="3">Exonuclease domain-containing protein</fullName>
    </recommendedName>
</protein>
<dbReference type="InterPro" id="IPR036397">
    <property type="entry name" value="RNaseH_sf"/>
</dbReference>
<name>A0A250X3E7_9CHLO</name>
<dbReference type="EMBL" id="BEGY01000025">
    <property type="protein sequence ID" value="GAX77598.1"/>
    <property type="molecule type" value="Genomic_DNA"/>
</dbReference>
<dbReference type="OrthoDB" id="16516at2759"/>
<dbReference type="InterPro" id="IPR047021">
    <property type="entry name" value="REXO1/3/4-like"/>
</dbReference>
<gene>
    <name evidence="4" type="ORF">CEUSTIGMA_g5042.t1</name>
</gene>
<dbReference type="SUPFAM" id="SSF53098">
    <property type="entry name" value="Ribonuclease H-like"/>
    <property type="match status" value="1"/>
</dbReference>
<comment type="caution">
    <text evidence="4">The sequence shown here is derived from an EMBL/GenBank/DDBJ whole genome shotgun (WGS) entry which is preliminary data.</text>
</comment>
<dbReference type="InterPro" id="IPR013520">
    <property type="entry name" value="Ribonucl_H"/>
</dbReference>
<dbReference type="STRING" id="1157962.A0A250X3E7"/>
<dbReference type="AlphaFoldDB" id="A0A250X3E7"/>
<evidence type="ECO:0000259" key="3">
    <source>
        <dbReference type="SMART" id="SM00479"/>
    </source>
</evidence>
<evidence type="ECO:0000256" key="2">
    <source>
        <dbReference type="ARBA" id="ARBA00022801"/>
    </source>
</evidence>
<dbReference type="Proteomes" id="UP000232323">
    <property type="component" value="Unassembled WGS sequence"/>
</dbReference>
<reference evidence="4 5" key="1">
    <citation type="submission" date="2017-08" db="EMBL/GenBank/DDBJ databases">
        <title>Acidophilic green algal genome provides insights into adaptation to an acidic environment.</title>
        <authorList>
            <person name="Hirooka S."/>
            <person name="Hirose Y."/>
            <person name="Kanesaki Y."/>
            <person name="Higuchi S."/>
            <person name="Fujiwara T."/>
            <person name="Onuma R."/>
            <person name="Era A."/>
            <person name="Ohbayashi R."/>
            <person name="Uzuka A."/>
            <person name="Nozaki H."/>
            <person name="Yoshikawa H."/>
            <person name="Miyagishima S.Y."/>
        </authorList>
    </citation>
    <scope>NUCLEOTIDE SEQUENCE [LARGE SCALE GENOMIC DNA]</scope>
    <source>
        <strain evidence="4 5">NIES-2499</strain>
    </source>
</reference>
<dbReference type="Gene3D" id="3.30.420.10">
    <property type="entry name" value="Ribonuclease H-like superfamily/Ribonuclease H"/>
    <property type="match status" value="1"/>
</dbReference>
<sequence>MYNNASQSFLPYRTKYYSIDVEAVATGYDHNSRSVAQISLIDQNEQVHLNMYVHQSTSVVSYLTALTGLTKATLDAYGIPLDQALATLRANLPNDAILVGQNIRKDIEWLGLREGVDFESLVDLAGLYRCWNTKYSSWSVFGQDHVAKVLLGWESGPGAGSHDAVRDAIKSMRLFNYYHQLQSTPGAWEGAQRVLMDTQPEPSFARLNPVYEGVCMGNRKTCSCGAPFFS</sequence>
<dbReference type="GO" id="GO:0005634">
    <property type="term" value="C:nucleus"/>
    <property type="evidence" value="ECO:0007669"/>
    <property type="project" value="TreeGrafter"/>
</dbReference>
<evidence type="ECO:0000256" key="1">
    <source>
        <dbReference type="ARBA" id="ARBA00022722"/>
    </source>
</evidence>
<organism evidence="4 5">
    <name type="scientific">Chlamydomonas eustigma</name>
    <dbReference type="NCBI Taxonomy" id="1157962"/>
    <lineage>
        <taxon>Eukaryota</taxon>
        <taxon>Viridiplantae</taxon>
        <taxon>Chlorophyta</taxon>
        <taxon>core chlorophytes</taxon>
        <taxon>Chlorophyceae</taxon>
        <taxon>CS clade</taxon>
        <taxon>Chlamydomonadales</taxon>
        <taxon>Chlamydomonadaceae</taxon>
        <taxon>Chlamydomonas</taxon>
    </lineage>
</organism>
<keyword evidence="1" id="KW-0540">Nuclease</keyword>
<accession>A0A250X3E7</accession>
<feature type="domain" description="Exonuclease" evidence="3">
    <location>
        <begin position="15"/>
        <end position="184"/>
    </location>
</feature>
<evidence type="ECO:0000313" key="5">
    <source>
        <dbReference type="Proteomes" id="UP000232323"/>
    </source>
</evidence>
<dbReference type="GO" id="GO:0004527">
    <property type="term" value="F:exonuclease activity"/>
    <property type="evidence" value="ECO:0007669"/>
    <property type="project" value="InterPro"/>
</dbReference>
<keyword evidence="5" id="KW-1185">Reference proteome</keyword>
<dbReference type="SMART" id="SM00479">
    <property type="entry name" value="EXOIII"/>
    <property type="match status" value="1"/>
</dbReference>
<keyword evidence="2" id="KW-0378">Hydrolase</keyword>
<dbReference type="InterPro" id="IPR012337">
    <property type="entry name" value="RNaseH-like_sf"/>
</dbReference>